<evidence type="ECO:0000313" key="3">
    <source>
        <dbReference type="WBParaSite" id="HPBE_0001972001-mRNA-1"/>
    </source>
</evidence>
<dbReference type="EMBL" id="UZAH01031569">
    <property type="protein sequence ID" value="VDP16369.1"/>
    <property type="molecule type" value="Genomic_DNA"/>
</dbReference>
<organism evidence="2 3">
    <name type="scientific">Heligmosomoides polygyrus</name>
    <name type="common">Parasitic roundworm</name>
    <dbReference type="NCBI Taxonomy" id="6339"/>
    <lineage>
        <taxon>Eukaryota</taxon>
        <taxon>Metazoa</taxon>
        <taxon>Ecdysozoa</taxon>
        <taxon>Nematoda</taxon>
        <taxon>Chromadorea</taxon>
        <taxon>Rhabditida</taxon>
        <taxon>Rhabditina</taxon>
        <taxon>Rhabditomorpha</taxon>
        <taxon>Strongyloidea</taxon>
        <taxon>Heligmosomidae</taxon>
        <taxon>Heligmosomoides</taxon>
    </lineage>
</organism>
<dbReference type="AlphaFoldDB" id="A0A183GC50"/>
<gene>
    <name evidence="1" type="ORF">HPBE_LOCUS19719</name>
</gene>
<sequence length="38" mass="4025">MGICGSCLRLLLDAESDDVWSCIVAGSRVMRSDAPISP</sequence>
<name>A0A183GC50_HELPZ</name>
<accession>A0A3P8EWZ7</accession>
<accession>A0A183GC50</accession>
<proteinExistence type="predicted"/>
<dbReference type="OrthoDB" id="5867354at2759"/>
<dbReference type="WBParaSite" id="HPBE_0001972001-mRNA-1">
    <property type="protein sequence ID" value="HPBE_0001972001-mRNA-1"/>
    <property type="gene ID" value="HPBE_0001972001"/>
</dbReference>
<evidence type="ECO:0000313" key="1">
    <source>
        <dbReference type="EMBL" id="VDP16369.1"/>
    </source>
</evidence>
<evidence type="ECO:0000313" key="2">
    <source>
        <dbReference type="Proteomes" id="UP000050761"/>
    </source>
</evidence>
<dbReference type="Proteomes" id="UP000050761">
    <property type="component" value="Unassembled WGS sequence"/>
</dbReference>
<protein>
    <submittedName>
        <fullName evidence="3">Ferredoxin</fullName>
    </submittedName>
</protein>
<reference evidence="3" key="2">
    <citation type="submission" date="2019-09" db="UniProtKB">
        <authorList>
            <consortium name="WormBaseParasite"/>
        </authorList>
    </citation>
    <scope>IDENTIFICATION</scope>
</reference>
<reference evidence="1 2" key="1">
    <citation type="submission" date="2018-11" db="EMBL/GenBank/DDBJ databases">
        <authorList>
            <consortium name="Pathogen Informatics"/>
        </authorList>
    </citation>
    <scope>NUCLEOTIDE SEQUENCE [LARGE SCALE GENOMIC DNA]</scope>
</reference>
<keyword evidence="2" id="KW-1185">Reference proteome</keyword>